<dbReference type="SUPFAM" id="SSF52540">
    <property type="entry name" value="P-loop containing nucleoside triphosphate hydrolases"/>
    <property type="match status" value="1"/>
</dbReference>
<dbReference type="Gene3D" id="3.40.50.300">
    <property type="entry name" value="P-loop containing nucleotide triphosphate hydrolases"/>
    <property type="match status" value="2"/>
</dbReference>
<evidence type="ECO:0000256" key="3">
    <source>
        <dbReference type="ARBA" id="ARBA00023128"/>
    </source>
</evidence>
<sequence>MEEYLKTRRHPLTLLGTMRYLDHSQTSNRSSVGSRMVSSSAGRKKYVEGSKMQELLMKKFAAFDIDRTEPPAAVSFPWGSSQINLVDTPGHIDFTMEVEQSLAVLDGAVVVLDASAGVEAQTLTVWRQAAGYRVPRLLYLNKMDRSDADEVSCVKSIEEKLDATPLLLHTPVRHEGKLIGLLDLLNLEEIIWTQGRGQKYTRRKLTEKEDGHVWENTMTGHRHLVDTISSLDDNLADIIIQEESLDNIQSKDITAAIRRCTIDMKGFPIVCGSSYKNIGVQTLMDAVVDYLPSPDQCNELGLKFLLVECILVS</sequence>
<feature type="domain" description="Tr-type G" evidence="5">
    <location>
        <begin position="72"/>
        <end position="295"/>
    </location>
</feature>
<dbReference type="PROSITE" id="PS51722">
    <property type="entry name" value="G_TR_2"/>
    <property type="match status" value="1"/>
</dbReference>
<keyword evidence="1" id="KW-0547">Nucleotide-binding</keyword>
<dbReference type="InterPro" id="IPR000795">
    <property type="entry name" value="T_Tr_GTP-bd_dom"/>
</dbReference>
<gene>
    <name evidence="6" type="ORF">PLXY2_LOCUS15919</name>
</gene>
<protein>
    <submittedName>
        <fullName evidence="6">(diamondback moth) hypothetical protein</fullName>
    </submittedName>
</protein>
<dbReference type="AlphaFoldDB" id="A0A8S4GFS7"/>
<dbReference type="GO" id="GO:0005525">
    <property type="term" value="F:GTP binding"/>
    <property type="evidence" value="ECO:0007669"/>
    <property type="project" value="UniProtKB-KW"/>
</dbReference>
<evidence type="ECO:0000256" key="1">
    <source>
        <dbReference type="ARBA" id="ARBA00022741"/>
    </source>
</evidence>
<keyword evidence="7" id="KW-1185">Reference proteome</keyword>
<keyword evidence="4" id="KW-0342">GTP-binding</keyword>
<keyword evidence="2" id="KW-0648">Protein biosynthesis</keyword>
<evidence type="ECO:0000256" key="2">
    <source>
        <dbReference type="ARBA" id="ARBA00022917"/>
    </source>
</evidence>
<dbReference type="PRINTS" id="PR00315">
    <property type="entry name" value="ELONGATNFCT"/>
</dbReference>
<dbReference type="GO" id="GO:0032790">
    <property type="term" value="P:ribosome disassembly"/>
    <property type="evidence" value="ECO:0007669"/>
    <property type="project" value="TreeGrafter"/>
</dbReference>
<dbReference type="InterPro" id="IPR027417">
    <property type="entry name" value="P-loop_NTPase"/>
</dbReference>
<dbReference type="EMBL" id="CAJHNJ030000382">
    <property type="protein sequence ID" value="CAG9137668.1"/>
    <property type="molecule type" value="Genomic_DNA"/>
</dbReference>
<dbReference type="PANTHER" id="PTHR43261:SF1">
    <property type="entry name" value="RIBOSOME-RELEASING FACTOR 2, MITOCHONDRIAL"/>
    <property type="match status" value="1"/>
</dbReference>
<dbReference type="Pfam" id="PF00009">
    <property type="entry name" value="GTP_EFTU"/>
    <property type="match status" value="1"/>
</dbReference>
<evidence type="ECO:0000313" key="7">
    <source>
        <dbReference type="Proteomes" id="UP000653454"/>
    </source>
</evidence>
<dbReference type="PANTHER" id="PTHR43261">
    <property type="entry name" value="TRANSLATION ELONGATION FACTOR G-RELATED"/>
    <property type="match status" value="1"/>
</dbReference>
<dbReference type="GO" id="GO:0005759">
    <property type="term" value="C:mitochondrial matrix"/>
    <property type="evidence" value="ECO:0007669"/>
    <property type="project" value="UniProtKB-ARBA"/>
</dbReference>
<dbReference type="GO" id="GO:0003924">
    <property type="term" value="F:GTPase activity"/>
    <property type="evidence" value="ECO:0007669"/>
    <property type="project" value="InterPro"/>
</dbReference>
<comment type="caution">
    <text evidence="6">The sequence shown here is derived from an EMBL/GenBank/DDBJ whole genome shotgun (WGS) entry which is preliminary data.</text>
</comment>
<dbReference type="InterPro" id="IPR005225">
    <property type="entry name" value="Small_GTP-bd"/>
</dbReference>
<evidence type="ECO:0000259" key="5">
    <source>
        <dbReference type="PROSITE" id="PS51722"/>
    </source>
</evidence>
<dbReference type="Proteomes" id="UP000653454">
    <property type="component" value="Unassembled WGS sequence"/>
</dbReference>
<accession>A0A8S4GFS7</accession>
<name>A0A8S4GFS7_PLUXY</name>
<dbReference type="NCBIfam" id="TIGR00231">
    <property type="entry name" value="small_GTP"/>
    <property type="match status" value="1"/>
</dbReference>
<evidence type="ECO:0000256" key="4">
    <source>
        <dbReference type="ARBA" id="ARBA00023134"/>
    </source>
</evidence>
<dbReference type="FunFam" id="3.40.50.300:FF:000514">
    <property type="entry name" value="Ribosome-releasing factor 2, mitochondrial"/>
    <property type="match status" value="1"/>
</dbReference>
<proteinExistence type="predicted"/>
<reference evidence="6" key="1">
    <citation type="submission" date="2020-11" db="EMBL/GenBank/DDBJ databases">
        <authorList>
            <person name="Whiteford S."/>
        </authorList>
    </citation>
    <scope>NUCLEOTIDE SEQUENCE</scope>
</reference>
<dbReference type="GO" id="GO:0032543">
    <property type="term" value="P:mitochondrial translation"/>
    <property type="evidence" value="ECO:0007669"/>
    <property type="project" value="TreeGrafter"/>
</dbReference>
<organism evidence="6 7">
    <name type="scientific">Plutella xylostella</name>
    <name type="common">Diamondback moth</name>
    <name type="synonym">Plutella maculipennis</name>
    <dbReference type="NCBI Taxonomy" id="51655"/>
    <lineage>
        <taxon>Eukaryota</taxon>
        <taxon>Metazoa</taxon>
        <taxon>Ecdysozoa</taxon>
        <taxon>Arthropoda</taxon>
        <taxon>Hexapoda</taxon>
        <taxon>Insecta</taxon>
        <taxon>Pterygota</taxon>
        <taxon>Neoptera</taxon>
        <taxon>Endopterygota</taxon>
        <taxon>Lepidoptera</taxon>
        <taxon>Glossata</taxon>
        <taxon>Ditrysia</taxon>
        <taxon>Yponomeutoidea</taxon>
        <taxon>Plutellidae</taxon>
        <taxon>Plutella</taxon>
    </lineage>
</organism>
<keyword evidence="3" id="KW-0496">Mitochondrion</keyword>
<evidence type="ECO:0000313" key="6">
    <source>
        <dbReference type="EMBL" id="CAG9137668.1"/>
    </source>
</evidence>